<keyword evidence="2" id="KW-1185">Reference proteome</keyword>
<name>A0ACC2JJC1_9PEZI</name>
<protein>
    <submittedName>
        <fullName evidence="1">Uncharacterized protein</fullName>
    </submittedName>
</protein>
<gene>
    <name evidence="1" type="ORF">O1611_g6093</name>
</gene>
<evidence type="ECO:0000313" key="1">
    <source>
        <dbReference type="EMBL" id="KAJ8127541.1"/>
    </source>
</evidence>
<dbReference type="EMBL" id="JAPUUL010001388">
    <property type="protein sequence ID" value="KAJ8127541.1"/>
    <property type="molecule type" value="Genomic_DNA"/>
</dbReference>
<comment type="caution">
    <text evidence="1">The sequence shown here is derived from an EMBL/GenBank/DDBJ whole genome shotgun (WGS) entry which is preliminary data.</text>
</comment>
<organism evidence="1 2">
    <name type="scientific">Lasiodiplodia mahajangana</name>
    <dbReference type="NCBI Taxonomy" id="1108764"/>
    <lineage>
        <taxon>Eukaryota</taxon>
        <taxon>Fungi</taxon>
        <taxon>Dikarya</taxon>
        <taxon>Ascomycota</taxon>
        <taxon>Pezizomycotina</taxon>
        <taxon>Dothideomycetes</taxon>
        <taxon>Dothideomycetes incertae sedis</taxon>
        <taxon>Botryosphaeriales</taxon>
        <taxon>Botryosphaeriaceae</taxon>
        <taxon>Lasiodiplodia</taxon>
    </lineage>
</organism>
<reference evidence="1" key="1">
    <citation type="submission" date="2022-12" db="EMBL/GenBank/DDBJ databases">
        <title>Genome Sequence of Lasiodiplodia mahajangana.</title>
        <authorList>
            <person name="Buettner E."/>
        </authorList>
    </citation>
    <scope>NUCLEOTIDE SEQUENCE</scope>
    <source>
        <strain evidence="1">VT137</strain>
    </source>
</reference>
<proteinExistence type="predicted"/>
<sequence length="254" mass="29121">MRPTNTPEDTSHESSNPSQHLAHIKSFPDVVVECGGTIWDLHKAVLTARSEWFRAALLGPFREARTGQISIQGHDDFMIQFLIDYIYTGDYDWRKLQGDLPLVEVYMDVFDLADYFLLPDLRELSEEAFTGMLLKTVPNTQAKYPINSDDTAELFEVVRQVYARENSPAARAFQQIVTIAMHSIVYETETNTVAGLIREIPAVGTDILEFLLTRQKVFRYCKERCVRCSGTSMFHRLLYSCLCREINTHRSNTP</sequence>
<accession>A0ACC2JJC1</accession>
<dbReference type="Proteomes" id="UP001153332">
    <property type="component" value="Unassembled WGS sequence"/>
</dbReference>
<evidence type="ECO:0000313" key="2">
    <source>
        <dbReference type="Proteomes" id="UP001153332"/>
    </source>
</evidence>